<protein>
    <submittedName>
        <fullName evidence="1">Uncharacterized protein</fullName>
    </submittedName>
</protein>
<reference evidence="1" key="1">
    <citation type="journal article" date="2023" name="G3 (Bethesda)">
        <title>A reference genome for the long-term kleptoplast-retaining sea slug Elysia crispata morphotype clarki.</title>
        <authorList>
            <person name="Eastman K.E."/>
            <person name="Pendleton A.L."/>
            <person name="Shaikh M.A."/>
            <person name="Suttiyut T."/>
            <person name="Ogas R."/>
            <person name="Tomko P."/>
            <person name="Gavelis G."/>
            <person name="Widhalm J.R."/>
            <person name="Wisecaver J.H."/>
        </authorList>
    </citation>
    <scope>NUCLEOTIDE SEQUENCE</scope>
    <source>
        <strain evidence="1">ECLA1</strain>
    </source>
</reference>
<proteinExistence type="predicted"/>
<comment type="caution">
    <text evidence="1">The sequence shown here is derived from an EMBL/GenBank/DDBJ whole genome shotgun (WGS) entry which is preliminary data.</text>
</comment>
<name>A0AAE0ZZ38_9GAST</name>
<dbReference type="Proteomes" id="UP001283361">
    <property type="component" value="Unassembled WGS sequence"/>
</dbReference>
<dbReference type="AlphaFoldDB" id="A0AAE0ZZ38"/>
<keyword evidence="2" id="KW-1185">Reference proteome</keyword>
<evidence type="ECO:0000313" key="1">
    <source>
        <dbReference type="EMBL" id="KAK3778343.1"/>
    </source>
</evidence>
<organism evidence="1 2">
    <name type="scientific">Elysia crispata</name>
    <name type="common">lettuce slug</name>
    <dbReference type="NCBI Taxonomy" id="231223"/>
    <lineage>
        <taxon>Eukaryota</taxon>
        <taxon>Metazoa</taxon>
        <taxon>Spiralia</taxon>
        <taxon>Lophotrochozoa</taxon>
        <taxon>Mollusca</taxon>
        <taxon>Gastropoda</taxon>
        <taxon>Heterobranchia</taxon>
        <taxon>Euthyneura</taxon>
        <taxon>Panpulmonata</taxon>
        <taxon>Sacoglossa</taxon>
        <taxon>Placobranchoidea</taxon>
        <taxon>Plakobranchidae</taxon>
        <taxon>Elysia</taxon>
    </lineage>
</organism>
<dbReference type="EMBL" id="JAWDGP010002977">
    <property type="protein sequence ID" value="KAK3778343.1"/>
    <property type="molecule type" value="Genomic_DNA"/>
</dbReference>
<accession>A0AAE0ZZ38</accession>
<evidence type="ECO:0000313" key="2">
    <source>
        <dbReference type="Proteomes" id="UP001283361"/>
    </source>
</evidence>
<sequence length="85" mass="9412">MYSPTQALNSTPLDWLARGLRQVNQQPEEMFLEGFDGKVPSGGSATGKSQASGSWRCWKLTDATGHREKPECFKAKDPNRNKGEV</sequence>
<gene>
    <name evidence="1" type="ORF">RRG08_016807</name>
</gene>